<reference evidence="1 2" key="1">
    <citation type="journal article" date="2018" name="Environ. Microbiol.">
        <title>Ecological and genomic features of two widespread freshwater picocyanobacteria.</title>
        <authorList>
            <person name="Cabello-Yeves P.J."/>
            <person name="Picazo A."/>
            <person name="Camacho A."/>
            <person name="Callieri C."/>
            <person name="Rosselli R."/>
            <person name="Roda-Garcia J.J."/>
            <person name="Coutinho F.H."/>
            <person name="Rodriguez-Valera F."/>
        </authorList>
    </citation>
    <scope>NUCLEOTIDE SEQUENCE [LARGE SCALE GENOMIC DNA]</scope>
    <source>
        <strain evidence="1 2">Tous</strain>
    </source>
</reference>
<keyword evidence="2" id="KW-1185">Reference proteome</keyword>
<protein>
    <submittedName>
        <fullName evidence="1">Uncharacterized protein</fullName>
    </submittedName>
</protein>
<gene>
    <name evidence="1" type="ORF">C7K55_12280</name>
</gene>
<proteinExistence type="predicted"/>
<dbReference type="AlphaFoldDB" id="A0A2P7MR60"/>
<dbReference type="RefSeq" id="WP_106633015.1">
    <property type="nucleotide sequence ID" value="NZ_PXXO01000018.1"/>
</dbReference>
<evidence type="ECO:0000313" key="2">
    <source>
        <dbReference type="Proteomes" id="UP000243002"/>
    </source>
</evidence>
<comment type="caution">
    <text evidence="1">The sequence shown here is derived from an EMBL/GenBank/DDBJ whole genome shotgun (WGS) entry which is preliminary data.</text>
</comment>
<sequence>MHFWAPEIDPSHPMDCTQAERYALKRLSDGTFLAIAGEDQRLVDVDSTSDAFLFHTHEAALRAATELNRGGRGPLDVVKIEWEPA</sequence>
<evidence type="ECO:0000313" key="1">
    <source>
        <dbReference type="EMBL" id="PSJ03686.1"/>
    </source>
</evidence>
<dbReference type="OrthoDB" id="559876at2"/>
<dbReference type="EMBL" id="PXXO01000018">
    <property type="protein sequence ID" value="PSJ03686.1"/>
    <property type="molecule type" value="Genomic_DNA"/>
</dbReference>
<accession>A0A2P7MR60</accession>
<dbReference type="Proteomes" id="UP000243002">
    <property type="component" value="Unassembled WGS sequence"/>
</dbReference>
<name>A0A2P7MR60_9CYAN</name>
<organism evidence="1 2">
    <name type="scientific">Cyanobium usitatum str. Tous</name>
    <dbReference type="NCBI Taxonomy" id="2116684"/>
    <lineage>
        <taxon>Bacteria</taxon>
        <taxon>Bacillati</taxon>
        <taxon>Cyanobacteriota</taxon>
        <taxon>Cyanophyceae</taxon>
        <taxon>Synechococcales</taxon>
        <taxon>Prochlorococcaceae</taxon>
        <taxon>Cyanobium</taxon>
    </lineage>
</organism>